<feature type="domain" description="C2H2-type" evidence="17">
    <location>
        <begin position="533"/>
        <end position="560"/>
    </location>
</feature>
<feature type="compositionally biased region" description="Low complexity" evidence="16">
    <location>
        <begin position="770"/>
        <end position="782"/>
    </location>
</feature>
<dbReference type="AlphaFoldDB" id="A0A8J2RE23"/>
<dbReference type="InterPro" id="IPR036236">
    <property type="entry name" value="Znf_C2H2_sf"/>
</dbReference>
<evidence type="ECO:0000256" key="13">
    <source>
        <dbReference type="ARBA" id="ARBA00023163"/>
    </source>
</evidence>
<keyword evidence="5" id="KW-0479">Metal-binding</keyword>
<feature type="compositionally biased region" description="Low complexity" evidence="16">
    <location>
        <begin position="7"/>
        <end position="20"/>
    </location>
</feature>
<dbReference type="Pfam" id="PF00096">
    <property type="entry name" value="zf-C2H2"/>
    <property type="match status" value="5"/>
</dbReference>
<evidence type="ECO:0000256" key="5">
    <source>
        <dbReference type="ARBA" id="ARBA00022723"/>
    </source>
</evidence>
<evidence type="ECO:0000256" key="3">
    <source>
        <dbReference type="ARBA" id="ARBA00022473"/>
    </source>
</evidence>
<evidence type="ECO:0000256" key="11">
    <source>
        <dbReference type="ARBA" id="ARBA00023015"/>
    </source>
</evidence>
<dbReference type="PROSITE" id="PS50157">
    <property type="entry name" value="ZINC_FINGER_C2H2_2"/>
    <property type="match status" value="6"/>
</dbReference>
<dbReference type="FunFam" id="3.30.160.60:FF:000863">
    <property type="entry name" value="fez family zinc finger protein 2"/>
    <property type="match status" value="1"/>
</dbReference>
<evidence type="ECO:0000256" key="16">
    <source>
        <dbReference type="SAM" id="MobiDB-lite"/>
    </source>
</evidence>
<keyword evidence="7 15" id="KW-0863">Zinc-finger</keyword>
<feature type="domain" description="C2H2-type" evidence="17">
    <location>
        <begin position="561"/>
        <end position="588"/>
    </location>
</feature>
<comment type="caution">
    <text evidence="18">The sequence shown here is derived from an EMBL/GenBank/DDBJ whole genome shotgun (WGS) entry which is preliminary data.</text>
</comment>
<reference evidence="18" key="1">
    <citation type="submission" date="2021-11" db="EMBL/GenBank/DDBJ databases">
        <authorList>
            <person name="Schell T."/>
        </authorList>
    </citation>
    <scope>NUCLEOTIDE SEQUENCE</scope>
    <source>
        <strain evidence="18">M5</strain>
    </source>
</reference>
<dbReference type="SMART" id="SM00355">
    <property type="entry name" value="ZnF_C2H2"/>
    <property type="match status" value="6"/>
</dbReference>
<keyword evidence="12" id="KW-0238">DNA-binding</keyword>
<evidence type="ECO:0000313" key="18">
    <source>
        <dbReference type="EMBL" id="CAH0099083.1"/>
    </source>
</evidence>
<keyword evidence="8" id="KW-0221">Differentiation</keyword>
<dbReference type="FunFam" id="3.30.160.60:FF:000103">
    <property type="entry name" value="FEZ family zinc finger 1"/>
    <property type="match status" value="1"/>
</dbReference>
<evidence type="ECO:0000256" key="4">
    <source>
        <dbReference type="ARBA" id="ARBA00022491"/>
    </source>
</evidence>
<evidence type="ECO:0000256" key="8">
    <source>
        <dbReference type="ARBA" id="ARBA00022782"/>
    </source>
</evidence>
<sequence length="830" mass="90775">MGDDESNPNSPSSCRSSPISLTGKTTDSLNMSRESSPQLSDSVKEEETTGSRNKTSISPCSSSSNNKPSAQLSFSIARLINKLPANETSSHDNRPSGSSSSVNVQPQHPPVYPIPMWAPTTTPTANVTTRPLAFQSQMMPGYFQQQQQQPFPDNSLNQMLRNVLMHQPTDALATLMRHYQQQFYASGHPLHFPSHPVGSLPAPPLNLSSSSNSVNTSTTTAANLQKVEILRSAASASLHNSRPSPLFAPHQLHGLEIDEFSFPTDFWFHPGLVQPQPSSLPFKSAFVKPNVRPNNQQQQQHSSPVSQSNKSNSNSSQQHLSPIEPVKRKKLLDVEEDEEEDDEDEDVMIGDEMDEEDEDDEELDDDDLEDDEEEDEDEEEDDEEDEESRVSSSGALIGSDDPSPVRAERRRNNNNNNKQNKRPKKKSKKECGVEKQTSTSTSKSTENGEQPTSPADSSAGGTGVNGSAGTNNKGRVFTCPDCGKVFNAHYNLTRHMPVHTGARPFVCKVCGKGFRQASTLCRHKIIHTAEKPHKCSTCGKAFNRSSTLNTHVRIHAGFKPFVCEHCGKGFHQKGNYKNHKLTHSVEKAYKCVVCNKAFHQIYNLTFHMHTHNDKKPFTCRICGKGFCRNFDLKKHTRKLHDAHQQQQTPTSSTSSSAVGAVVMATNMNSSFSSNDGERSSLGSSNGASPVQQQQQQQRSIVKTSPSVVESVMPPHQSNVAIRMGRTSGGGTSSSNSMKNKLQIPHHPSVAMNPLAASIRSLQHLYQNSGPSASLPPLSLTSPYHHHHHHHQTHLMSAGGSVASSGSSNRVPSGGAPPAAPSRLFQISSLL</sequence>
<dbReference type="GO" id="GO:0005634">
    <property type="term" value="C:nucleus"/>
    <property type="evidence" value="ECO:0007669"/>
    <property type="project" value="UniProtKB-SubCell"/>
</dbReference>
<gene>
    <name evidence="18" type="ORF">DGAL_LOCUS1192</name>
</gene>
<organism evidence="18 19">
    <name type="scientific">Daphnia galeata</name>
    <dbReference type="NCBI Taxonomy" id="27404"/>
    <lineage>
        <taxon>Eukaryota</taxon>
        <taxon>Metazoa</taxon>
        <taxon>Ecdysozoa</taxon>
        <taxon>Arthropoda</taxon>
        <taxon>Crustacea</taxon>
        <taxon>Branchiopoda</taxon>
        <taxon>Diplostraca</taxon>
        <taxon>Cladocera</taxon>
        <taxon>Anomopoda</taxon>
        <taxon>Daphniidae</taxon>
        <taxon>Daphnia</taxon>
    </lineage>
</organism>
<dbReference type="GO" id="GO:0000981">
    <property type="term" value="F:DNA-binding transcription factor activity, RNA polymerase II-specific"/>
    <property type="evidence" value="ECO:0007669"/>
    <property type="project" value="TreeGrafter"/>
</dbReference>
<dbReference type="FunFam" id="3.30.160.60:FF:000227">
    <property type="entry name" value="fez family zinc finger protein 1"/>
    <property type="match status" value="1"/>
</dbReference>
<feature type="domain" description="C2H2-type" evidence="17">
    <location>
        <begin position="505"/>
        <end position="532"/>
    </location>
</feature>
<evidence type="ECO:0000256" key="14">
    <source>
        <dbReference type="ARBA" id="ARBA00023242"/>
    </source>
</evidence>
<feature type="region of interest" description="Disordered" evidence="16">
    <location>
        <begin position="668"/>
        <end position="740"/>
    </location>
</feature>
<keyword evidence="11" id="KW-0805">Transcription regulation</keyword>
<dbReference type="InterPro" id="IPR016024">
    <property type="entry name" value="ARM-type_fold"/>
</dbReference>
<evidence type="ECO:0000256" key="10">
    <source>
        <dbReference type="ARBA" id="ARBA00022902"/>
    </source>
</evidence>
<dbReference type="InterPro" id="IPR013087">
    <property type="entry name" value="Znf_C2H2_type"/>
</dbReference>
<dbReference type="FunFam" id="3.30.160.60:FF:000251">
    <property type="entry name" value="FEZ family zinc finger 2"/>
    <property type="match status" value="1"/>
</dbReference>
<keyword evidence="14" id="KW-0539">Nucleus</keyword>
<feature type="region of interest" description="Disordered" evidence="16">
    <location>
        <begin position="767"/>
        <end position="820"/>
    </location>
</feature>
<dbReference type="FunFam" id="3.30.160.60:FF:000164">
    <property type="entry name" value="Fez family zinc finger protein 2"/>
    <property type="match status" value="1"/>
</dbReference>
<feature type="domain" description="C2H2-type" evidence="17">
    <location>
        <begin position="617"/>
        <end position="645"/>
    </location>
</feature>
<comment type="subcellular location">
    <subcellularLocation>
        <location evidence="1">Nucleus</location>
    </subcellularLocation>
</comment>
<evidence type="ECO:0000256" key="12">
    <source>
        <dbReference type="ARBA" id="ARBA00023125"/>
    </source>
</evidence>
<evidence type="ECO:0000256" key="1">
    <source>
        <dbReference type="ARBA" id="ARBA00004123"/>
    </source>
</evidence>
<feature type="compositionally biased region" description="Low complexity" evidence="16">
    <location>
        <begin position="293"/>
        <end position="321"/>
    </location>
</feature>
<dbReference type="SUPFAM" id="SSF57667">
    <property type="entry name" value="beta-beta-alpha zinc fingers"/>
    <property type="match status" value="3"/>
</dbReference>
<feature type="compositionally biased region" description="Polar residues" evidence="16">
    <location>
        <begin position="698"/>
        <end position="707"/>
    </location>
</feature>
<feature type="compositionally biased region" description="Basic residues" evidence="16">
    <location>
        <begin position="419"/>
        <end position="428"/>
    </location>
</feature>
<evidence type="ECO:0000259" key="17">
    <source>
        <dbReference type="PROSITE" id="PS50157"/>
    </source>
</evidence>
<evidence type="ECO:0000256" key="6">
    <source>
        <dbReference type="ARBA" id="ARBA00022737"/>
    </source>
</evidence>
<feature type="compositionally biased region" description="Basic residues" evidence="16">
    <location>
        <begin position="783"/>
        <end position="792"/>
    </location>
</feature>
<dbReference type="PANTHER" id="PTHR14196">
    <property type="entry name" value="ODD-SKIPPED - RELATED"/>
    <property type="match status" value="1"/>
</dbReference>
<dbReference type="PROSITE" id="PS00028">
    <property type="entry name" value="ZINC_FINGER_C2H2_1"/>
    <property type="match status" value="6"/>
</dbReference>
<dbReference type="Gene3D" id="3.30.160.60">
    <property type="entry name" value="Classic Zinc Finger"/>
    <property type="match status" value="6"/>
</dbReference>
<evidence type="ECO:0000313" key="19">
    <source>
        <dbReference type="Proteomes" id="UP000789390"/>
    </source>
</evidence>
<dbReference type="GO" id="GO:0030154">
    <property type="term" value="P:cell differentiation"/>
    <property type="evidence" value="ECO:0007669"/>
    <property type="project" value="UniProtKB-KW"/>
</dbReference>
<feature type="region of interest" description="Disordered" evidence="16">
    <location>
        <begin position="86"/>
        <end position="111"/>
    </location>
</feature>
<feature type="compositionally biased region" description="Polar residues" evidence="16">
    <location>
        <begin position="22"/>
        <end position="41"/>
    </location>
</feature>
<feature type="domain" description="C2H2-type" evidence="17">
    <location>
        <begin position="589"/>
        <end position="616"/>
    </location>
</feature>
<proteinExistence type="inferred from homology"/>
<protein>
    <recommendedName>
        <fullName evidence="17">C2H2-type domain-containing protein</fullName>
    </recommendedName>
</protein>
<feature type="compositionally biased region" description="Low complexity" evidence="16">
    <location>
        <begin position="56"/>
        <end position="69"/>
    </location>
</feature>
<keyword evidence="9" id="KW-0862">Zinc</keyword>
<feature type="compositionally biased region" description="Acidic residues" evidence="16">
    <location>
        <begin position="334"/>
        <end position="387"/>
    </location>
</feature>
<dbReference type="PANTHER" id="PTHR14196:SF12">
    <property type="entry name" value="ZINC FINGER PROTEIN 208-LIKE"/>
    <property type="match status" value="1"/>
</dbReference>
<dbReference type="Proteomes" id="UP000789390">
    <property type="component" value="Unassembled WGS sequence"/>
</dbReference>
<keyword evidence="3" id="KW-0217">Developmental protein</keyword>
<feature type="compositionally biased region" description="Polar residues" evidence="16">
    <location>
        <begin position="95"/>
        <end position="106"/>
    </location>
</feature>
<keyword evidence="10" id="KW-0524">Neurogenesis</keyword>
<keyword evidence="4" id="KW-0678">Repressor</keyword>
<feature type="compositionally biased region" description="Low complexity" evidence="16">
    <location>
        <begin position="644"/>
        <end position="656"/>
    </location>
</feature>
<evidence type="ECO:0000256" key="2">
    <source>
        <dbReference type="ARBA" id="ARBA00006991"/>
    </source>
</evidence>
<keyword evidence="6" id="KW-0677">Repeat</keyword>
<evidence type="ECO:0000256" key="15">
    <source>
        <dbReference type="PROSITE-ProRule" id="PRU00042"/>
    </source>
</evidence>
<evidence type="ECO:0000256" key="9">
    <source>
        <dbReference type="ARBA" id="ARBA00022833"/>
    </source>
</evidence>
<feature type="region of interest" description="Disordered" evidence="16">
    <location>
        <begin position="1"/>
        <end position="69"/>
    </location>
</feature>
<dbReference type="FunFam" id="3.30.160.60:FF:000194">
    <property type="entry name" value="Fez family zinc finger protein 2"/>
    <property type="match status" value="1"/>
</dbReference>
<name>A0A8J2RE23_9CRUS</name>
<keyword evidence="13" id="KW-0804">Transcription</keyword>
<dbReference type="EMBL" id="CAKKLH010000013">
    <property type="protein sequence ID" value="CAH0099083.1"/>
    <property type="molecule type" value="Genomic_DNA"/>
</dbReference>
<feature type="compositionally biased region" description="Polar residues" evidence="16">
    <location>
        <begin position="668"/>
        <end position="690"/>
    </location>
</feature>
<dbReference type="GO" id="GO:0008270">
    <property type="term" value="F:zinc ion binding"/>
    <property type="evidence" value="ECO:0007669"/>
    <property type="project" value="UniProtKB-KW"/>
</dbReference>
<feature type="region of interest" description="Disordered" evidence="16">
    <location>
        <begin position="293"/>
        <end position="470"/>
    </location>
</feature>
<feature type="compositionally biased region" description="Low complexity" evidence="16">
    <location>
        <begin position="793"/>
        <end position="816"/>
    </location>
</feature>
<dbReference type="Pfam" id="PF13912">
    <property type="entry name" value="zf-C2H2_6"/>
    <property type="match status" value="1"/>
</dbReference>
<dbReference type="SUPFAM" id="SSF48371">
    <property type="entry name" value="ARM repeat"/>
    <property type="match status" value="1"/>
</dbReference>
<dbReference type="GO" id="GO:0007399">
    <property type="term" value="P:nervous system development"/>
    <property type="evidence" value="ECO:0007669"/>
    <property type="project" value="UniProtKB-KW"/>
</dbReference>
<accession>A0A8J2RE23</accession>
<comment type="similarity">
    <text evidence="2">Belongs to the krueppel C2H2-type zinc-finger protein family.</text>
</comment>
<dbReference type="OrthoDB" id="5062908at2759"/>
<dbReference type="GO" id="GO:0000977">
    <property type="term" value="F:RNA polymerase II transcription regulatory region sequence-specific DNA binding"/>
    <property type="evidence" value="ECO:0007669"/>
    <property type="project" value="TreeGrafter"/>
</dbReference>
<feature type="region of interest" description="Disordered" evidence="16">
    <location>
        <begin position="638"/>
        <end position="657"/>
    </location>
</feature>
<feature type="compositionally biased region" description="Polar residues" evidence="16">
    <location>
        <begin position="447"/>
        <end position="456"/>
    </location>
</feature>
<dbReference type="InterPro" id="IPR050717">
    <property type="entry name" value="C2H2-ZF_Transcription_Reg"/>
</dbReference>
<feature type="domain" description="C2H2-type" evidence="17">
    <location>
        <begin position="477"/>
        <end position="504"/>
    </location>
</feature>
<keyword evidence="19" id="KW-1185">Reference proteome</keyword>
<evidence type="ECO:0000256" key="7">
    <source>
        <dbReference type="ARBA" id="ARBA00022771"/>
    </source>
</evidence>